<dbReference type="PANTHER" id="PTHR46558">
    <property type="entry name" value="TRACRIPTIONAL REGULATORY PROTEIN-RELATED-RELATED"/>
    <property type="match status" value="1"/>
</dbReference>
<feature type="domain" description="HTH cro/C1-type" evidence="2">
    <location>
        <begin position="7"/>
        <end position="46"/>
    </location>
</feature>
<reference evidence="3 4" key="1">
    <citation type="submission" date="2021-10" db="EMBL/GenBank/DDBJ databases">
        <title>Anaerobic single-cell dispensing facilitates the cultivation of human gut bacteria.</title>
        <authorList>
            <person name="Afrizal A."/>
        </authorList>
    </citation>
    <scope>NUCLEOTIDE SEQUENCE [LARGE SCALE GENOMIC DNA]</scope>
    <source>
        <strain evidence="3 4">CLA-AA-H276</strain>
    </source>
</reference>
<dbReference type="AlphaFoldDB" id="A0AAE3A497"/>
<protein>
    <submittedName>
        <fullName evidence="3">Helix-turn-helix domain-containing protein</fullName>
    </submittedName>
</protein>
<keyword evidence="4" id="KW-1185">Reference proteome</keyword>
<dbReference type="RefSeq" id="WP_308458617.1">
    <property type="nucleotide sequence ID" value="NZ_JAJEPS010000002.1"/>
</dbReference>
<name>A0AAE3A497_9FIRM</name>
<dbReference type="Pfam" id="PF01381">
    <property type="entry name" value="HTH_3"/>
    <property type="match status" value="1"/>
</dbReference>
<dbReference type="GO" id="GO:0003677">
    <property type="term" value="F:DNA binding"/>
    <property type="evidence" value="ECO:0007669"/>
    <property type="project" value="UniProtKB-KW"/>
</dbReference>
<dbReference type="InterPro" id="IPR001387">
    <property type="entry name" value="Cro/C1-type_HTH"/>
</dbReference>
<gene>
    <name evidence="3" type="ORF">LKD36_02985</name>
</gene>
<evidence type="ECO:0000313" key="3">
    <source>
        <dbReference type="EMBL" id="MCC2125139.1"/>
    </source>
</evidence>
<dbReference type="InterPro" id="IPR010982">
    <property type="entry name" value="Lambda_DNA-bd_dom_sf"/>
</dbReference>
<evidence type="ECO:0000259" key="2">
    <source>
        <dbReference type="PROSITE" id="PS50943"/>
    </source>
</evidence>
<organism evidence="3 4">
    <name type="scientific">Hominiventricola filiformis</name>
    <dbReference type="NCBI Taxonomy" id="2885352"/>
    <lineage>
        <taxon>Bacteria</taxon>
        <taxon>Bacillati</taxon>
        <taxon>Bacillota</taxon>
        <taxon>Clostridia</taxon>
        <taxon>Lachnospirales</taxon>
        <taxon>Lachnospiraceae</taxon>
        <taxon>Hominiventricola</taxon>
    </lineage>
</organism>
<dbReference type="Proteomes" id="UP001198220">
    <property type="component" value="Unassembled WGS sequence"/>
</dbReference>
<sequence>MSFSKDIKSIRHKCLLSQQDFAKELGVSFATVNRWESGKNQPNFKTKTLIKNFCAIRGIDYDPSSESSEE</sequence>
<accession>A0AAE3A497</accession>
<evidence type="ECO:0000313" key="4">
    <source>
        <dbReference type="Proteomes" id="UP001198220"/>
    </source>
</evidence>
<evidence type="ECO:0000256" key="1">
    <source>
        <dbReference type="ARBA" id="ARBA00023125"/>
    </source>
</evidence>
<dbReference type="PROSITE" id="PS50943">
    <property type="entry name" value="HTH_CROC1"/>
    <property type="match status" value="1"/>
</dbReference>
<dbReference type="Gene3D" id="1.10.260.40">
    <property type="entry name" value="lambda repressor-like DNA-binding domains"/>
    <property type="match status" value="1"/>
</dbReference>
<dbReference type="SUPFAM" id="SSF47413">
    <property type="entry name" value="lambda repressor-like DNA-binding domains"/>
    <property type="match status" value="1"/>
</dbReference>
<dbReference type="EMBL" id="JAJEPS010000002">
    <property type="protein sequence ID" value="MCC2125139.1"/>
    <property type="molecule type" value="Genomic_DNA"/>
</dbReference>
<proteinExistence type="predicted"/>
<dbReference type="CDD" id="cd00093">
    <property type="entry name" value="HTH_XRE"/>
    <property type="match status" value="1"/>
</dbReference>
<comment type="caution">
    <text evidence="3">The sequence shown here is derived from an EMBL/GenBank/DDBJ whole genome shotgun (WGS) entry which is preliminary data.</text>
</comment>
<dbReference type="SMART" id="SM00530">
    <property type="entry name" value="HTH_XRE"/>
    <property type="match status" value="1"/>
</dbReference>
<keyword evidence="1" id="KW-0238">DNA-binding</keyword>
<dbReference type="PANTHER" id="PTHR46558:SF4">
    <property type="entry name" value="DNA-BIDING PHAGE PROTEIN"/>
    <property type="match status" value="1"/>
</dbReference>